<gene>
    <name evidence="1" type="ORF">F0U60_45535</name>
</gene>
<organism evidence="1 2">
    <name type="scientific">Archangium minus</name>
    <dbReference type="NCBI Taxonomy" id="83450"/>
    <lineage>
        <taxon>Bacteria</taxon>
        <taxon>Pseudomonadati</taxon>
        <taxon>Myxococcota</taxon>
        <taxon>Myxococcia</taxon>
        <taxon>Myxococcales</taxon>
        <taxon>Cystobacterineae</taxon>
        <taxon>Archangiaceae</taxon>
        <taxon>Archangium</taxon>
    </lineage>
</organism>
<protein>
    <recommendedName>
        <fullName evidence="3">Lipoprotein</fullName>
    </recommendedName>
</protein>
<reference evidence="1 2" key="1">
    <citation type="submission" date="2019-08" db="EMBL/GenBank/DDBJ databases">
        <title>Archangium and Cystobacter genomes.</title>
        <authorList>
            <person name="Chen I.-C.K."/>
            <person name="Wielgoss S."/>
        </authorList>
    </citation>
    <scope>NUCLEOTIDE SEQUENCE [LARGE SCALE GENOMIC DNA]</scope>
    <source>
        <strain evidence="1 2">Cbm 6</strain>
    </source>
</reference>
<keyword evidence="2" id="KW-1185">Reference proteome</keyword>
<dbReference type="EMBL" id="CP043494">
    <property type="protein sequence ID" value="WNG50587.1"/>
    <property type="molecule type" value="Genomic_DNA"/>
</dbReference>
<dbReference type="RefSeq" id="WP_395809847.1">
    <property type="nucleotide sequence ID" value="NZ_CP043494.1"/>
</dbReference>
<evidence type="ECO:0008006" key="3">
    <source>
        <dbReference type="Google" id="ProtNLM"/>
    </source>
</evidence>
<evidence type="ECO:0000313" key="1">
    <source>
        <dbReference type="EMBL" id="WNG50587.1"/>
    </source>
</evidence>
<name>A0ABY9X5A4_9BACT</name>
<sequence>MLALVLPTLAGCTFNRLQPGHFQFVTVIEKTEPGAGGWRAACIHARMTNMTTYDSFVCKFGVGMPLETGEVGSISTVLAQRIAADCGNQAADIVIDSATAATTPGLACQEFKDTFDMILNRAVLGSRVTTLCDKKTKPVKFGF</sequence>
<dbReference type="Proteomes" id="UP001611383">
    <property type="component" value="Chromosome"/>
</dbReference>
<evidence type="ECO:0000313" key="2">
    <source>
        <dbReference type="Proteomes" id="UP001611383"/>
    </source>
</evidence>
<accession>A0ABY9X5A4</accession>
<proteinExistence type="predicted"/>